<dbReference type="AlphaFoldDB" id="A0A8I0ETI6"/>
<feature type="domain" description="SCP" evidence="2">
    <location>
        <begin position="135"/>
        <end position="230"/>
    </location>
</feature>
<dbReference type="Pfam" id="PF00188">
    <property type="entry name" value="CAP"/>
    <property type="match status" value="1"/>
</dbReference>
<accession>A0A8I0ETI6</accession>
<keyword evidence="1" id="KW-0732">Signal</keyword>
<dbReference type="RefSeq" id="WP_154595033.1">
    <property type="nucleotide sequence ID" value="NZ_CP060587.1"/>
</dbReference>
<dbReference type="Gene3D" id="3.40.33.10">
    <property type="entry name" value="CAP"/>
    <property type="match status" value="1"/>
</dbReference>
<evidence type="ECO:0000256" key="1">
    <source>
        <dbReference type="SAM" id="SignalP"/>
    </source>
</evidence>
<evidence type="ECO:0000313" key="3">
    <source>
        <dbReference type="EMBL" id="MBC9225131.1"/>
    </source>
</evidence>
<dbReference type="InterPro" id="IPR014044">
    <property type="entry name" value="CAP_dom"/>
</dbReference>
<gene>
    <name evidence="4" type="ORF">H9L21_07580</name>
    <name evidence="3" type="ORF">IBG24_02240</name>
</gene>
<dbReference type="InterPro" id="IPR035940">
    <property type="entry name" value="CAP_sf"/>
</dbReference>
<evidence type="ECO:0000313" key="6">
    <source>
        <dbReference type="Proteomes" id="UP000620591"/>
    </source>
</evidence>
<evidence type="ECO:0000259" key="2">
    <source>
        <dbReference type="Pfam" id="PF00188"/>
    </source>
</evidence>
<evidence type="ECO:0000313" key="4">
    <source>
        <dbReference type="EMBL" id="QNL95749.1"/>
    </source>
</evidence>
<dbReference type="Proteomes" id="UP000620591">
    <property type="component" value="Unassembled WGS sequence"/>
</dbReference>
<sequence>MTAVVAALAAFMVALAPGAAEARTKPKVELSFHIAKVTLGSQSMFAGRVGSKKAIGAKVALQRKTAKGWRTVKTTKVDRWSRYSATVRVTARKSTYRVKLHATKKVRTAYSRRVIVRAAKARTEGEKARAIIERDVNAYRKKHGRGPIALIPSLNRSAQLWVRDLAVAAPDPQPHDYIPDGVTLRAAHESAESGARGRIAAWRADRPTRRALLTGNALFGAGYVASRDWISFVAVTPWYEEPYGG</sequence>
<name>A0A8I0ETI6_9ACTN</name>
<feature type="chain" id="PRO_5034076248" description="SCP domain-containing protein" evidence="1">
    <location>
        <begin position="23"/>
        <end position="245"/>
    </location>
</feature>
<reference evidence="3" key="1">
    <citation type="submission" date="2020-09" db="EMBL/GenBank/DDBJ databases">
        <title>Novel species in genus Aeromicrobium.</title>
        <authorList>
            <person name="Zhang G."/>
        </authorList>
    </citation>
    <scope>NUCLEOTIDE SEQUENCE</scope>
    <source>
        <strain evidence="5">zg-629</strain>
        <strain evidence="4">Zg-629</strain>
        <strain evidence="3">Zg-636</strain>
    </source>
</reference>
<dbReference type="EMBL" id="JACTVM010000001">
    <property type="protein sequence ID" value="MBC9225131.1"/>
    <property type="molecule type" value="Genomic_DNA"/>
</dbReference>
<proteinExistence type="predicted"/>
<dbReference type="Proteomes" id="UP000515871">
    <property type="component" value="Chromosome"/>
</dbReference>
<dbReference type="EMBL" id="CP060587">
    <property type="protein sequence ID" value="QNL95749.1"/>
    <property type="molecule type" value="Genomic_DNA"/>
</dbReference>
<feature type="signal peptide" evidence="1">
    <location>
        <begin position="1"/>
        <end position="22"/>
    </location>
</feature>
<protein>
    <recommendedName>
        <fullName evidence="2">SCP domain-containing protein</fullName>
    </recommendedName>
</protein>
<organism evidence="3 6">
    <name type="scientific">Aeromicrobium senzhongii</name>
    <dbReference type="NCBI Taxonomy" id="2663859"/>
    <lineage>
        <taxon>Bacteria</taxon>
        <taxon>Bacillati</taxon>
        <taxon>Actinomycetota</taxon>
        <taxon>Actinomycetes</taxon>
        <taxon>Propionibacteriales</taxon>
        <taxon>Nocardioidaceae</taxon>
        <taxon>Aeromicrobium</taxon>
    </lineage>
</organism>
<evidence type="ECO:0000313" key="5">
    <source>
        <dbReference type="Proteomes" id="UP000515871"/>
    </source>
</evidence>
<keyword evidence="5" id="KW-1185">Reference proteome</keyword>